<dbReference type="eggNOG" id="COG0801">
    <property type="taxonomic scope" value="Bacteria"/>
</dbReference>
<dbReference type="STRING" id="439219.SAMN02910293_00890"/>
<dbReference type="GO" id="GO:0046654">
    <property type="term" value="P:tetrahydrofolate biosynthetic process"/>
    <property type="evidence" value="ECO:0007669"/>
    <property type="project" value="UniProtKB-UniPathway"/>
</dbReference>
<dbReference type="InterPro" id="IPR035907">
    <property type="entry name" value="Hppk_sf"/>
</dbReference>
<sequence>MTKVYLSLGSNIGKRKFYLEEAIRLLNGLPNVNVTKVSSYYETPAWGNTDQNDFLNLCCELETNLQAQDLLNHCQSIEKKLGRVRHEHWGPRTIDIDILLFGDALINEDNLKVPHPYMLERAFVMVPLLDIAPNLSVSGKPISEIIKSLDCSDIQKIDVASVR</sequence>
<evidence type="ECO:0000256" key="3">
    <source>
        <dbReference type="ARBA" id="ARBA00013253"/>
    </source>
</evidence>
<dbReference type="Proteomes" id="UP000182508">
    <property type="component" value="Unassembled WGS sequence"/>
</dbReference>
<name>A0A1G6BAH2_9STRE</name>
<proteinExistence type="predicted"/>
<evidence type="ECO:0000313" key="11">
    <source>
        <dbReference type="Proteomes" id="UP000182508"/>
    </source>
</evidence>
<keyword evidence="4" id="KW-0808">Transferase</keyword>
<gene>
    <name evidence="10" type="ORF">SAMN02910293_00890</name>
</gene>
<dbReference type="PANTHER" id="PTHR43071:SF1">
    <property type="entry name" value="2-AMINO-4-HYDROXY-6-HYDROXYMETHYLDIHYDROPTERIDINE PYROPHOSPHOKINASE"/>
    <property type="match status" value="1"/>
</dbReference>
<dbReference type="PROSITE" id="PS00794">
    <property type="entry name" value="HPPK"/>
    <property type="match status" value="1"/>
</dbReference>
<keyword evidence="6 10" id="KW-0418">Kinase</keyword>
<keyword evidence="7" id="KW-0067">ATP-binding</keyword>
<evidence type="ECO:0000256" key="2">
    <source>
        <dbReference type="ARBA" id="ARBA00005051"/>
    </source>
</evidence>
<evidence type="ECO:0000256" key="4">
    <source>
        <dbReference type="ARBA" id="ARBA00022679"/>
    </source>
</evidence>
<reference evidence="10 11" key="1">
    <citation type="submission" date="2016-10" db="EMBL/GenBank/DDBJ databases">
        <authorList>
            <person name="de Groot N.N."/>
        </authorList>
    </citation>
    <scope>NUCLEOTIDE SEQUENCE [LARGE SCALE GENOMIC DNA]</scope>
    <source>
        <strain evidence="10 11">A-4</strain>
    </source>
</reference>
<evidence type="ECO:0000256" key="1">
    <source>
        <dbReference type="ARBA" id="ARBA00000198"/>
    </source>
</evidence>
<dbReference type="RefSeq" id="WP_074485782.1">
    <property type="nucleotide sequence ID" value="NZ_FMXP01000010.1"/>
</dbReference>
<feature type="domain" description="7,8-dihydro-6-hydroxymethylpterin-pyrophosphokinase" evidence="9">
    <location>
        <begin position="88"/>
        <end position="99"/>
    </location>
</feature>
<accession>A0A1G6BAH2</accession>
<dbReference type="GO" id="GO:0005524">
    <property type="term" value="F:ATP binding"/>
    <property type="evidence" value="ECO:0007669"/>
    <property type="project" value="UniProtKB-KW"/>
</dbReference>
<dbReference type="Gene3D" id="3.30.70.560">
    <property type="entry name" value="7,8-Dihydro-6-hydroxymethylpterin-pyrophosphokinase HPPK"/>
    <property type="match status" value="1"/>
</dbReference>
<dbReference type="Pfam" id="PF01288">
    <property type="entry name" value="HPPK"/>
    <property type="match status" value="1"/>
</dbReference>
<dbReference type="EC" id="2.7.6.3" evidence="3"/>
<keyword evidence="5" id="KW-0547">Nucleotide-binding</keyword>
<keyword evidence="11" id="KW-1185">Reference proteome</keyword>
<dbReference type="InterPro" id="IPR000550">
    <property type="entry name" value="Hppk"/>
</dbReference>
<dbReference type="CDD" id="cd00483">
    <property type="entry name" value="HPPK"/>
    <property type="match status" value="1"/>
</dbReference>
<evidence type="ECO:0000256" key="7">
    <source>
        <dbReference type="ARBA" id="ARBA00022840"/>
    </source>
</evidence>
<protein>
    <recommendedName>
        <fullName evidence="3">2-amino-4-hydroxy-6-hydroxymethyldihydropteridine diphosphokinase</fullName>
        <ecNumber evidence="3">2.7.6.3</ecNumber>
    </recommendedName>
</protein>
<keyword evidence="8" id="KW-0289">Folate biosynthesis</keyword>
<dbReference type="GO" id="GO:0046656">
    <property type="term" value="P:folic acid biosynthetic process"/>
    <property type="evidence" value="ECO:0007669"/>
    <property type="project" value="UniProtKB-KW"/>
</dbReference>
<comment type="pathway">
    <text evidence="2">Cofactor biosynthesis; tetrahydrofolate biosynthesis; 2-amino-4-hydroxy-6-hydroxymethyl-7,8-dihydropteridine diphosphate from 7,8-dihydroneopterin triphosphate: step 4/4.</text>
</comment>
<dbReference type="GO" id="GO:0016301">
    <property type="term" value="F:kinase activity"/>
    <property type="evidence" value="ECO:0007669"/>
    <property type="project" value="UniProtKB-KW"/>
</dbReference>
<comment type="catalytic activity">
    <reaction evidence="1">
        <text>6-hydroxymethyl-7,8-dihydropterin + ATP = (7,8-dihydropterin-6-yl)methyl diphosphate + AMP + H(+)</text>
        <dbReference type="Rhea" id="RHEA:11412"/>
        <dbReference type="ChEBI" id="CHEBI:15378"/>
        <dbReference type="ChEBI" id="CHEBI:30616"/>
        <dbReference type="ChEBI" id="CHEBI:44841"/>
        <dbReference type="ChEBI" id="CHEBI:72950"/>
        <dbReference type="ChEBI" id="CHEBI:456215"/>
        <dbReference type="EC" id="2.7.6.3"/>
    </reaction>
</comment>
<dbReference type="SUPFAM" id="SSF55083">
    <property type="entry name" value="6-hydroxymethyl-7,8-dihydropterin pyrophosphokinase, HPPK"/>
    <property type="match status" value="1"/>
</dbReference>
<dbReference type="GO" id="GO:0003848">
    <property type="term" value="F:2-amino-4-hydroxy-6-hydroxymethyldihydropteridine diphosphokinase activity"/>
    <property type="evidence" value="ECO:0007669"/>
    <property type="project" value="UniProtKB-EC"/>
</dbReference>
<evidence type="ECO:0000313" key="10">
    <source>
        <dbReference type="EMBL" id="SDB17644.1"/>
    </source>
</evidence>
<dbReference type="EMBL" id="FMXP01000010">
    <property type="protein sequence ID" value="SDB17644.1"/>
    <property type="molecule type" value="Genomic_DNA"/>
</dbReference>
<dbReference type="AlphaFoldDB" id="A0A1G6BAH2"/>
<dbReference type="UniPathway" id="UPA00077">
    <property type="reaction ID" value="UER00155"/>
</dbReference>
<dbReference type="PANTHER" id="PTHR43071">
    <property type="entry name" value="2-AMINO-4-HYDROXY-6-HYDROXYMETHYLDIHYDROPTERIDINE PYROPHOSPHOKINASE"/>
    <property type="match status" value="1"/>
</dbReference>
<dbReference type="NCBIfam" id="TIGR01498">
    <property type="entry name" value="folK"/>
    <property type="match status" value="1"/>
</dbReference>
<organism evidence="10 11">
    <name type="scientific">Streptococcus henryi</name>
    <dbReference type="NCBI Taxonomy" id="439219"/>
    <lineage>
        <taxon>Bacteria</taxon>
        <taxon>Bacillati</taxon>
        <taxon>Bacillota</taxon>
        <taxon>Bacilli</taxon>
        <taxon>Lactobacillales</taxon>
        <taxon>Streptococcaceae</taxon>
        <taxon>Streptococcus</taxon>
    </lineage>
</organism>
<evidence type="ECO:0000256" key="8">
    <source>
        <dbReference type="ARBA" id="ARBA00022909"/>
    </source>
</evidence>
<evidence type="ECO:0000256" key="5">
    <source>
        <dbReference type="ARBA" id="ARBA00022741"/>
    </source>
</evidence>
<evidence type="ECO:0000256" key="6">
    <source>
        <dbReference type="ARBA" id="ARBA00022777"/>
    </source>
</evidence>
<evidence type="ECO:0000259" key="9">
    <source>
        <dbReference type="PROSITE" id="PS00794"/>
    </source>
</evidence>